<sequence length="258" mass="30187">MMKQGNLTSFYRIHSEPVTGEIKIDAGSVSYWHNARYDGHKLLYFEEEGYTDFEGTIFDEKGYKLTLTDIDPNQAAYYSFSRTIDAWDSHNRATHYTETGHREATGDYEREWWGTYEDKEEGARLTYYKEEFTDANKVKITTERWITYPSDKGQMLSYHEVVTDPMGNQTITDWEGTYDDKDRLIEYHKTVLDTAIGTTIEVDWYGSYNNLGQLKSETYIETDAETGKTQRRYLYNIRYNILGKQASFTEKLVDDTGT</sequence>
<dbReference type="AlphaFoldDB" id="X1N815"/>
<organism evidence="1">
    <name type="scientific">marine sediment metagenome</name>
    <dbReference type="NCBI Taxonomy" id="412755"/>
    <lineage>
        <taxon>unclassified sequences</taxon>
        <taxon>metagenomes</taxon>
        <taxon>ecological metagenomes</taxon>
    </lineage>
</organism>
<feature type="non-terminal residue" evidence="1">
    <location>
        <position position="258"/>
    </location>
</feature>
<dbReference type="EMBL" id="BARV01025055">
    <property type="protein sequence ID" value="GAI40157.1"/>
    <property type="molecule type" value="Genomic_DNA"/>
</dbReference>
<name>X1N815_9ZZZZ</name>
<protein>
    <submittedName>
        <fullName evidence="1">Uncharacterized protein</fullName>
    </submittedName>
</protein>
<proteinExistence type="predicted"/>
<reference evidence="1" key="1">
    <citation type="journal article" date="2014" name="Front. Microbiol.">
        <title>High frequency of phylogenetically diverse reductive dehalogenase-homologous genes in deep subseafloor sedimentary metagenomes.</title>
        <authorList>
            <person name="Kawai M."/>
            <person name="Futagami T."/>
            <person name="Toyoda A."/>
            <person name="Takaki Y."/>
            <person name="Nishi S."/>
            <person name="Hori S."/>
            <person name="Arai W."/>
            <person name="Tsubouchi T."/>
            <person name="Morono Y."/>
            <person name="Uchiyama I."/>
            <person name="Ito T."/>
            <person name="Fujiyama A."/>
            <person name="Inagaki F."/>
            <person name="Takami H."/>
        </authorList>
    </citation>
    <scope>NUCLEOTIDE SEQUENCE</scope>
    <source>
        <strain evidence="1">Expedition CK06-06</strain>
    </source>
</reference>
<accession>X1N815</accession>
<gene>
    <name evidence="1" type="ORF">S06H3_40773</name>
</gene>
<evidence type="ECO:0000313" key="1">
    <source>
        <dbReference type="EMBL" id="GAI40157.1"/>
    </source>
</evidence>
<comment type="caution">
    <text evidence="1">The sequence shown here is derived from an EMBL/GenBank/DDBJ whole genome shotgun (WGS) entry which is preliminary data.</text>
</comment>